<accession>A0ABZ2K772</accession>
<gene>
    <name evidence="1" type="ORF">LZC95_49965</name>
</gene>
<proteinExistence type="predicted"/>
<protein>
    <recommendedName>
        <fullName evidence="3">Nucleotidyltransferase domain-containing protein</fullName>
    </recommendedName>
</protein>
<evidence type="ECO:0000313" key="1">
    <source>
        <dbReference type="EMBL" id="WXA94532.1"/>
    </source>
</evidence>
<evidence type="ECO:0000313" key="2">
    <source>
        <dbReference type="Proteomes" id="UP001379533"/>
    </source>
</evidence>
<organism evidence="1 2">
    <name type="scientific">Pendulispora brunnea</name>
    <dbReference type="NCBI Taxonomy" id="2905690"/>
    <lineage>
        <taxon>Bacteria</taxon>
        <taxon>Pseudomonadati</taxon>
        <taxon>Myxococcota</taxon>
        <taxon>Myxococcia</taxon>
        <taxon>Myxococcales</taxon>
        <taxon>Sorangiineae</taxon>
        <taxon>Pendulisporaceae</taxon>
        <taxon>Pendulispora</taxon>
    </lineage>
</organism>
<reference evidence="1 2" key="1">
    <citation type="submission" date="2021-12" db="EMBL/GenBank/DDBJ databases">
        <title>Discovery of the Pendulisporaceae a myxobacterial family with distinct sporulation behavior and unique specialized metabolism.</title>
        <authorList>
            <person name="Garcia R."/>
            <person name="Popoff A."/>
            <person name="Bader C.D."/>
            <person name="Loehr J."/>
            <person name="Walesch S."/>
            <person name="Walt C."/>
            <person name="Boldt J."/>
            <person name="Bunk B."/>
            <person name="Haeckl F.J.F.P.J."/>
            <person name="Gunesch A.P."/>
            <person name="Birkelbach J."/>
            <person name="Nuebel U."/>
            <person name="Pietschmann T."/>
            <person name="Bach T."/>
            <person name="Mueller R."/>
        </authorList>
    </citation>
    <scope>NUCLEOTIDE SEQUENCE [LARGE SCALE GENOMIC DNA]</scope>
    <source>
        <strain evidence="1 2">MSr12523</strain>
    </source>
</reference>
<dbReference type="EMBL" id="CP089982">
    <property type="protein sequence ID" value="WXA94532.1"/>
    <property type="molecule type" value="Genomic_DNA"/>
</dbReference>
<sequence length="412" mass="47130">MATERRFPRERFRRVLERILGRLDAEQTYRATWRDDFFRDERSSTFRVKALYVAGSWARGAPDCGDLDLLLSIDAGPPHGHDIPKSQISRLVTGSPAYVQVHTGTPEDNSSHVEFPEAQLLWSVDDRDWQSKLDAIKVDPNAGRFSRKYDALPMRPGQLRTTFEVLDEVVEQLDRGIIASEWVPIGAIQPKPDTWDEETEKWHRWLSIEGGKQARKVGDFVLQYLFATCPSEIDLGYSSNPLDFRYGGFYVTMGRPYLDIDVLNNVNATAVVLAPYITTRGPNGIWILRRGAQHPFQALFERVRCCVASECGKITFTKTGSGFRNWQEANLFTSEKKLRRYMKDFRYRPEDYEVVWLEGLAIIEAVGHAGALLIDDKERIPLSRYAKDDDDDEPVIEGMTAVASIFRRRLST</sequence>
<keyword evidence="2" id="KW-1185">Reference proteome</keyword>
<name>A0ABZ2K772_9BACT</name>
<dbReference type="RefSeq" id="WP_394845141.1">
    <property type="nucleotide sequence ID" value="NZ_CP089982.1"/>
</dbReference>
<dbReference type="Proteomes" id="UP001379533">
    <property type="component" value="Chromosome"/>
</dbReference>
<evidence type="ECO:0008006" key="3">
    <source>
        <dbReference type="Google" id="ProtNLM"/>
    </source>
</evidence>